<dbReference type="Proteomes" id="UP000182658">
    <property type="component" value="Unassembled WGS sequence"/>
</dbReference>
<protein>
    <submittedName>
        <fullName evidence="2">Uncharacterized protein</fullName>
    </submittedName>
</protein>
<reference evidence="2 3" key="1">
    <citation type="submission" date="2016-10" db="EMBL/GenBank/DDBJ databases">
        <title>Draft genome sequence of Coniochaeta ligniaria NRRL30616, a lignocellulolytic fungus for bioabatement of inhibitors in plant biomass hydrolysates.</title>
        <authorList>
            <consortium name="DOE Joint Genome Institute"/>
            <person name="Jimenez D.J."/>
            <person name="Hector R.E."/>
            <person name="Riley R."/>
            <person name="Sun H."/>
            <person name="Grigoriev I.V."/>
            <person name="Van Elsas J.D."/>
            <person name="Nichols N.N."/>
        </authorList>
    </citation>
    <scope>NUCLEOTIDE SEQUENCE [LARGE SCALE GENOMIC DNA]</scope>
    <source>
        <strain evidence="2 3">NRRL 30616</strain>
    </source>
</reference>
<organism evidence="2 3">
    <name type="scientific">Coniochaeta ligniaria NRRL 30616</name>
    <dbReference type="NCBI Taxonomy" id="1408157"/>
    <lineage>
        <taxon>Eukaryota</taxon>
        <taxon>Fungi</taxon>
        <taxon>Dikarya</taxon>
        <taxon>Ascomycota</taxon>
        <taxon>Pezizomycotina</taxon>
        <taxon>Sordariomycetes</taxon>
        <taxon>Sordariomycetidae</taxon>
        <taxon>Coniochaetales</taxon>
        <taxon>Coniochaetaceae</taxon>
        <taxon>Coniochaeta</taxon>
    </lineage>
</organism>
<accession>A0A1J7JAF9</accession>
<proteinExistence type="predicted"/>
<feature type="region of interest" description="Disordered" evidence="1">
    <location>
        <begin position="1"/>
        <end position="23"/>
    </location>
</feature>
<evidence type="ECO:0000256" key="1">
    <source>
        <dbReference type="SAM" id="MobiDB-lite"/>
    </source>
</evidence>
<evidence type="ECO:0000313" key="3">
    <source>
        <dbReference type="Proteomes" id="UP000182658"/>
    </source>
</evidence>
<dbReference type="EMBL" id="KV875103">
    <property type="protein sequence ID" value="OIW24546.1"/>
    <property type="molecule type" value="Genomic_DNA"/>
</dbReference>
<sequence>MTNSSSAQGKEHPTNPESTADLDTWQSKVSELWAEEAESFLRRHHEEILRKANEDVARLRQEFQDTWVPRLRSALNNNEEKTKAVLETNKERLDPKNFSPRMFSIPSSPSSAQNGQSVQVPNLPAAMKNTHYTLADAIQLPLPDSEQSSTNDMSIVNAAAIPVRPTRQVSRPLDLKLLALTHGQLTQIETSSILASGLSYGAVKAEEEQQGLSGLRKSATPASGASTQSRPLCRVADNDQGELYDTRAFPIASSTPEAPTAPASGALETDTAGHSFTKREDGISPPKHNVRDWIICKRCQKTMPRPSFTLHWRQCKG</sequence>
<name>A0A1J7JAF9_9PEZI</name>
<keyword evidence="3" id="KW-1185">Reference proteome</keyword>
<dbReference type="InParanoid" id="A0A1J7JAF9"/>
<gene>
    <name evidence="2" type="ORF">CONLIGDRAFT_648687</name>
</gene>
<dbReference type="AlphaFoldDB" id="A0A1J7JAF9"/>
<evidence type="ECO:0000313" key="2">
    <source>
        <dbReference type="EMBL" id="OIW24546.1"/>
    </source>
</evidence>